<protein>
    <submittedName>
        <fullName evidence="7">Efflux RND transporter periplasmic adaptor subunit</fullName>
    </submittedName>
</protein>
<comment type="similarity">
    <text evidence="1">Belongs to the membrane fusion protein (MFP) (TC 8.A.1) family.</text>
</comment>
<evidence type="ECO:0000256" key="4">
    <source>
        <dbReference type="ARBA" id="ARBA00023136"/>
    </source>
</evidence>
<dbReference type="InterPro" id="IPR050393">
    <property type="entry name" value="MFP_Efflux_Pump"/>
</dbReference>
<evidence type="ECO:0000313" key="8">
    <source>
        <dbReference type="Proteomes" id="UP000444316"/>
    </source>
</evidence>
<evidence type="ECO:0000259" key="5">
    <source>
        <dbReference type="Pfam" id="PF25878"/>
    </source>
</evidence>
<comment type="caution">
    <text evidence="7">The sequence shown here is derived from an EMBL/GenBank/DDBJ whole genome shotgun (WGS) entry which is preliminary data.</text>
</comment>
<keyword evidence="8" id="KW-1185">Reference proteome</keyword>
<evidence type="ECO:0000256" key="2">
    <source>
        <dbReference type="ARBA" id="ARBA00022692"/>
    </source>
</evidence>
<dbReference type="InterPro" id="IPR058634">
    <property type="entry name" value="AaeA-lik-b-barrel"/>
</dbReference>
<feature type="domain" description="p-hydroxybenzoic acid efflux pump subunit AaeA-like beta-barrel" evidence="6">
    <location>
        <begin position="188"/>
        <end position="284"/>
    </location>
</feature>
<evidence type="ECO:0000313" key="7">
    <source>
        <dbReference type="EMBL" id="MYN47331.1"/>
    </source>
</evidence>
<dbReference type="Pfam" id="PF25963">
    <property type="entry name" value="Beta-barrel_AAEA"/>
    <property type="match status" value="1"/>
</dbReference>
<dbReference type="Proteomes" id="UP000444316">
    <property type="component" value="Unassembled WGS sequence"/>
</dbReference>
<name>A0A845I5F5_9BURK</name>
<dbReference type="InterPro" id="IPR058632">
    <property type="entry name" value="HH_AaeA"/>
</dbReference>
<sequence length="300" mass="32255">MNATRIFRYFLTLLLLGAALWMGHAAWDHYMASAWTRDGRIKADVVTISADVAGTVTQVLVHDNQLVQKGDILFTVDQARYRNAVTQAQALQAAQQVERGRRSKEASRRAALDSAIISAESRETAAYAADTAGAQYQAALAARTLAELNLERTVVRAPVTGYVTNLNVHAGDFAAVGAAKLALIDAASYYVVGYFEETKLPLLKTGDTVEVQLMSGAAALHGHIASIAHGITDRDASTGRELLADVNPTFNWVRLAQRVPVRIALDPLPQGLELVAGTTCTVIIRTAAQPEPRAAKRPQA</sequence>
<dbReference type="GO" id="GO:0022857">
    <property type="term" value="F:transmembrane transporter activity"/>
    <property type="evidence" value="ECO:0007669"/>
    <property type="project" value="InterPro"/>
</dbReference>
<dbReference type="EMBL" id="WWCL01000004">
    <property type="protein sequence ID" value="MYN47331.1"/>
    <property type="molecule type" value="Genomic_DNA"/>
</dbReference>
<dbReference type="InterPro" id="IPR006143">
    <property type="entry name" value="RND_pump_MFP"/>
</dbReference>
<dbReference type="RefSeq" id="WP_161036704.1">
    <property type="nucleotide sequence ID" value="NZ_WWCL01000004.1"/>
</dbReference>
<gene>
    <name evidence="7" type="ORF">GTP23_20000</name>
</gene>
<organism evidence="7 8">
    <name type="scientific">Duganella fentianensis</name>
    <dbReference type="NCBI Taxonomy" id="2692177"/>
    <lineage>
        <taxon>Bacteria</taxon>
        <taxon>Pseudomonadati</taxon>
        <taxon>Pseudomonadota</taxon>
        <taxon>Betaproteobacteria</taxon>
        <taxon>Burkholderiales</taxon>
        <taxon>Oxalobacteraceae</taxon>
        <taxon>Telluria group</taxon>
        <taxon>Duganella</taxon>
    </lineage>
</organism>
<dbReference type="Pfam" id="PF25878">
    <property type="entry name" value="HH_AAEA_pHBA"/>
    <property type="match status" value="1"/>
</dbReference>
<reference evidence="7" key="1">
    <citation type="submission" date="2019-12" db="EMBL/GenBank/DDBJ databases">
        <title>Novel species isolated from a subtropical stream in China.</title>
        <authorList>
            <person name="Lu H."/>
        </authorList>
    </citation>
    <scope>NUCLEOTIDE SEQUENCE [LARGE SCALE GENOMIC DNA]</scope>
    <source>
        <strain evidence="7">FT93W</strain>
    </source>
</reference>
<proteinExistence type="inferred from homology"/>
<dbReference type="NCBIfam" id="TIGR01730">
    <property type="entry name" value="RND_mfp"/>
    <property type="match status" value="1"/>
</dbReference>
<evidence type="ECO:0000256" key="1">
    <source>
        <dbReference type="ARBA" id="ARBA00009477"/>
    </source>
</evidence>
<dbReference type="PANTHER" id="PTHR30367">
    <property type="entry name" value="P-HYDROXYBENZOIC ACID EFFLUX PUMP SUBUNIT AAEA-RELATED"/>
    <property type="match status" value="1"/>
</dbReference>
<keyword evidence="4" id="KW-0472">Membrane</keyword>
<dbReference type="PANTHER" id="PTHR30367:SF12">
    <property type="entry name" value="P-HYDROXYBENZOIC ACID EFFLUX PUMP SUBUNIT AAEA"/>
    <property type="match status" value="1"/>
</dbReference>
<dbReference type="Gene3D" id="2.40.30.170">
    <property type="match status" value="1"/>
</dbReference>
<dbReference type="Gene3D" id="2.40.50.100">
    <property type="match status" value="1"/>
</dbReference>
<dbReference type="AlphaFoldDB" id="A0A845I5F5"/>
<feature type="domain" description="p-hydroxybenzoic acid efflux pump subunit AaeA alpha-helical hairpin" evidence="5">
    <location>
        <begin position="79"/>
        <end position="151"/>
    </location>
</feature>
<dbReference type="SUPFAM" id="SSF111369">
    <property type="entry name" value="HlyD-like secretion proteins"/>
    <property type="match status" value="1"/>
</dbReference>
<accession>A0A845I5F5</accession>
<evidence type="ECO:0000259" key="6">
    <source>
        <dbReference type="Pfam" id="PF25963"/>
    </source>
</evidence>
<keyword evidence="2" id="KW-0812">Transmembrane</keyword>
<keyword evidence="3" id="KW-1133">Transmembrane helix</keyword>
<dbReference type="GO" id="GO:0016020">
    <property type="term" value="C:membrane"/>
    <property type="evidence" value="ECO:0007669"/>
    <property type="project" value="InterPro"/>
</dbReference>
<evidence type="ECO:0000256" key="3">
    <source>
        <dbReference type="ARBA" id="ARBA00022989"/>
    </source>
</evidence>